<reference evidence="3 4" key="1">
    <citation type="journal article" date="2016" name="Nat. Commun.">
        <title>Thousands of microbial genomes shed light on interconnected biogeochemical processes in an aquifer system.</title>
        <authorList>
            <person name="Anantharaman K."/>
            <person name="Brown C.T."/>
            <person name="Hug L.A."/>
            <person name="Sharon I."/>
            <person name="Castelle C.J."/>
            <person name="Probst A.J."/>
            <person name="Thomas B.C."/>
            <person name="Singh A."/>
            <person name="Wilkins M.J."/>
            <person name="Karaoz U."/>
            <person name="Brodie E.L."/>
            <person name="Williams K.H."/>
            <person name="Hubbard S.S."/>
            <person name="Banfield J.F."/>
        </authorList>
    </citation>
    <scope>NUCLEOTIDE SEQUENCE [LARGE SCALE GENOMIC DNA]</scope>
</reference>
<dbReference type="Proteomes" id="UP000177112">
    <property type="component" value="Unassembled WGS sequence"/>
</dbReference>
<feature type="compositionally biased region" description="Low complexity" evidence="1">
    <location>
        <begin position="136"/>
        <end position="152"/>
    </location>
</feature>
<keyword evidence="2" id="KW-1133">Transmembrane helix</keyword>
<organism evidence="3 4">
    <name type="scientific">Candidatus Nomurabacteria bacterium RIFCSPHIGHO2_02_FULL_35_13</name>
    <dbReference type="NCBI Taxonomy" id="1801748"/>
    <lineage>
        <taxon>Bacteria</taxon>
        <taxon>Candidatus Nomuraibacteriota</taxon>
    </lineage>
</organism>
<sequence>MQKLIEKLLRKLNVVFVSSLAVLMIVGLSGINYVLAGNTSTQSASTAAATTITVVGKVADTAITTITFPEGAASATVSNPYNDVDTVSDAQVLHATTSEPVVRLKNTSGGALNISLSISSWTGTIAASEGYALSDPATTTTSTVTDSNLSTDGTDGLSPVATGVSVGAASYKALYLELILSSSAGATGTSTLTVLGES</sequence>
<gene>
    <name evidence="3" type="ORF">A3B84_01015</name>
</gene>
<feature type="transmembrane region" description="Helical" evidence="2">
    <location>
        <begin position="12"/>
        <end position="35"/>
    </location>
</feature>
<name>A0A1F6VPI7_9BACT</name>
<keyword evidence="2" id="KW-0812">Transmembrane</keyword>
<proteinExistence type="predicted"/>
<accession>A0A1F6VPI7</accession>
<evidence type="ECO:0000313" key="4">
    <source>
        <dbReference type="Proteomes" id="UP000177112"/>
    </source>
</evidence>
<dbReference type="EMBL" id="MFTY01000009">
    <property type="protein sequence ID" value="OGI71548.1"/>
    <property type="molecule type" value="Genomic_DNA"/>
</dbReference>
<evidence type="ECO:0000256" key="1">
    <source>
        <dbReference type="SAM" id="MobiDB-lite"/>
    </source>
</evidence>
<evidence type="ECO:0000256" key="2">
    <source>
        <dbReference type="SAM" id="Phobius"/>
    </source>
</evidence>
<comment type="caution">
    <text evidence="3">The sequence shown here is derived from an EMBL/GenBank/DDBJ whole genome shotgun (WGS) entry which is preliminary data.</text>
</comment>
<protein>
    <submittedName>
        <fullName evidence="3">Uncharacterized protein</fullName>
    </submittedName>
</protein>
<dbReference type="AlphaFoldDB" id="A0A1F6VPI7"/>
<feature type="region of interest" description="Disordered" evidence="1">
    <location>
        <begin position="136"/>
        <end position="156"/>
    </location>
</feature>
<keyword evidence="2" id="KW-0472">Membrane</keyword>
<evidence type="ECO:0000313" key="3">
    <source>
        <dbReference type="EMBL" id="OGI71548.1"/>
    </source>
</evidence>